<dbReference type="Gene3D" id="3.10.105.10">
    <property type="entry name" value="Dipeptide-binding Protein, Domain 3"/>
    <property type="match status" value="2"/>
</dbReference>
<protein>
    <recommendedName>
        <fullName evidence="5">Solute-binding protein family 5 domain-containing protein</fullName>
    </recommendedName>
</protein>
<organism evidence="6 7">
    <name type="scientific">Thermoproteota archaeon</name>
    <dbReference type="NCBI Taxonomy" id="2056631"/>
    <lineage>
        <taxon>Archaea</taxon>
        <taxon>Thermoproteota</taxon>
    </lineage>
</organism>
<gene>
    <name evidence="6" type="ORF">DSO08_03640</name>
</gene>
<evidence type="ECO:0000256" key="4">
    <source>
        <dbReference type="SAM" id="Phobius"/>
    </source>
</evidence>
<keyword evidence="3" id="KW-0732">Signal</keyword>
<dbReference type="InterPro" id="IPR000914">
    <property type="entry name" value="SBP_5_dom"/>
</dbReference>
<reference evidence="6 7" key="1">
    <citation type="journal article" date="2019" name="Nat. Microbiol.">
        <title>Expanding anaerobic alkane metabolism in the domain of Archaea.</title>
        <authorList>
            <person name="Wang Y."/>
            <person name="Wegener G."/>
            <person name="Hou J."/>
            <person name="Wang F."/>
            <person name="Xiao X."/>
        </authorList>
    </citation>
    <scope>NUCLEOTIDE SEQUENCE [LARGE SCALE GENOMIC DNA]</scope>
    <source>
        <strain evidence="6">WYZ-LMO10</strain>
    </source>
</reference>
<proteinExistence type="inferred from homology"/>
<dbReference type="GO" id="GO:0015833">
    <property type="term" value="P:peptide transport"/>
    <property type="evidence" value="ECO:0007669"/>
    <property type="project" value="TreeGrafter"/>
</dbReference>
<dbReference type="AlphaFoldDB" id="A0A523BCV0"/>
<feature type="domain" description="Solute-binding protein family 5" evidence="5">
    <location>
        <begin position="255"/>
        <end position="624"/>
    </location>
</feature>
<dbReference type="InterPro" id="IPR039424">
    <property type="entry name" value="SBP_5"/>
</dbReference>
<evidence type="ECO:0000256" key="2">
    <source>
        <dbReference type="ARBA" id="ARBA00022448"/>
    </source>
</evidence>
<dbReference type="GO" id="GO:1904680">
    <property type="term" value="F:peptide transmembrane transporter activity"/>
    <property type="evidence" value="ECO:0007669"/>
    <property type="project" value="TreeGrafter"/>
</dbReference>
<dbReference type="Pfam" id="PF00496">
    <property type="entry name" value="SBP_bac_5"/>
    <property type="match status" value="1"/>
</dbReference>
<dbReference type="Gene3D" id="3.40.190.10">
    <property type="entry name" value="Periplasmic binding protein-like II"/>
    <property type="match status" value="1"/>
</dbReference>
<accession>A0A523BCV0</accession>
<dbReference type="SUPFAM" id="SSF53850">
    <property type="entry name" value="Periplasmic binding protein-like II"/>
    <property type="match status" value="2"/>
</dbReference>
<keyword evidence="4" id="KW-0812">Transmembrane</keyword>
<comment type="caution">
    <text evidence="6">The sequence shown here is derived from an EMBL/GenBank/DDBJ whole genome shotgun (WGS) entry which is preliminary data.</text>
</comment>
<dbReference type="EMBL" id="QNVH01000029">
    <property type="protein sequence ID" value="TDA38758.1"/>
    <property type="molecule type" value="Genomic_DNA"/>
</dbReference>
<evidence type="ECO:0000313" key="6">
    <source>
        <dbReference type="EMBL" id="TDA38758.1"/>
    </source>
</evidence>
<feature type="transmembrane region" description="Helical" evidence="4">
    <location>
        <begin position="775"/>
        <end position="795"/>
    </location>
</feature>
<comment type="similarity">
    <text evidence="1">Belongs to the bacterial solute-binding protein 5 family.</text>
</comment>
<evidence type="ECO:0000313" key="7">
    <source>
        <dbReference type="Proteomes" id="UP000315399"/>
    </source>
</evidence>
<sequence>MKNKSIFAIAIAAMMVVSMFAFVQPLVLSADQPLFKMTLVAPGSANLLRRQWGLIIANSFQSVGIDARVVFLGWGSVYDRILTPPPDKIGKTWDEGGWDALFIGWTPGAPSTPFSGTFQIYYSKNFPPNSNYFLWANATSDRYIEEFMTKGYTPEGIQAFKNWQMVQYQDVPASQIFFSQAVFTADSALNFHGYEWIFDNIGPTPQFLTGRNEVILATTGELLDLCPPLSNSWYDTEVFSAVFDSLYYLDSNYNFQPALALDHPIVSADGRTYTYQLRHGVYFHDGIEVTADDVVFSFLAYLNPQSGSQQSAFEAGYIGEDVTFKWLNGTSTRLVIDLENGVGYYPAPDNVTNPRKATIEAVDKYTVRVTIADFGGLGKPAATFHPEGDGVAILPKHVLEGVPFEDWKEHPFNKGTGTYVANGQTFSGPIGCGPYKFVSYDPVRAIVTLEKFDNYWNKANLESQGLYQVKKFYVRYIVEKDAAIAALKNGEVHILDQNYQLARDYQAGNLNFATNYILRGSGIQQLGYNMRHPVFGTGTATPLGKQDPSRAAEAARYVRLAFEYLIPRKLIIDNLLSGFAEPASVHVNPLSPYYNTACVPRDYNPEKAKEYLAMAGYKVGAAAGQVTVGASYLVNEPIVFTGQFIIDPVAAVEQGGIVALLEMSTDNATFTPVAQTITTTGGYYQLMYVPTSTGTYYFRVTLTGVGAKTAAASTATGPTFPYAGLTKAVDPQTTASVKVTVASVDDMLTTYKNQVASLNSQVASLNSQVASLSSIAYGSLALAIIALIVAAVLGMRKK</sequence>
<evidence type="ECO:0000259" key="5">
    <source>
        <dbReference type="Pfam" id="PF00496"/>
    </source>
</evidence>
<keyword evidence="4" id="KW-1133">Transmembrane helix</keyword>
<keyword evidence="2" id="KW-0813">Transport</keyword>
<dbReference type="PANTHER" id="PTHR30290">
    <property type="entry name" value="PERIPLASMIC BINDING COMPONENT OF ABC TRANSPORTER"/>
    <property type="match status" value="1"/>
</dbReference>
<evidence type="ECO:0000256" key="1">
    <source>
        <dbReference type="ARBA" id="ARBA00005695"/>
    </source>
</evidence>
<dbReference type="PANTHER" id="PTHR30290:SF9">
    <property type="entry name" value="OLIGOPEPTIDE-BINDING PROTEIN APPA"/>
    <property type="match status" value="1"/>
</dbReference>
<keyword evidence="4" id="KW-0472">Membrane</keyword>
<dbReference type="Proteomes" id="UP000315399">
    <property type="component" value="Unassembled WGS sequence"/>
</dbReference>
<name>A0A523BCV0_9CREN</name>
<evidence type="ECO:0000256" key="3">
    <source>
        <dbReference type="ARBA" id="ARBA00022729"/>
    </source>
</evidence>